<dbReference type="SUPFAM" id="SSF110296">
    <property type="entry name" value="Oligoxyloglucan reducing end-specific cellobiohydrolase"/>
    <property type="match status" value="1"/>
</dbReference>
<dbReference type="InterPro" id="IPR015943">
    <property type="entry name" value="WD40/YVTN_repeat-like_dom_sf"/>
</dbReference>
<dbReference type="PROSITE" id="PS51272">
    <property type="entry name" value="SLH"/>
    <property type="match status" value="3"/>
</dbReference>
<protein>
    <recommendedName>
        <fullName evidence="1">SLH domain-containing protein</fullName>
    </recommendedName>
</protein>
<sequence>MKRSLFVYLASALLTVLLLANGTGNIWRAAGAALRDYQISSLKVAEEQLIYSLVADQQGTIWLGNSQGLSRYQDGELERFANGKELLAERVYDLFLDSQERLWLAYGPQLTGQSLAVSMYQNGDWRHFGGIESNTVFSFTEDQQGNIYAGGFFEQGGLFIFTGNQFQRLADFPQQIAINDLYTDKRGTIWMASTDSGIFSYNPVSKEQRQYATRLARIQLKQGFEEVPLPNNDIRSIGQGQDGKMWFGGEFEQSERQTAGLVSFDGANTWKSYNRNNSGLLDERIFAILPDPEAGVWFATASGVNYYSDGNWQAFKASDGLPAGAINDLLILSPYKIWLATEQGAWQLTNQNPQVVPLEVNDLRASVGDGAVVLSWLPVINPEAVGYVVLQSLDQGKNFTERTFLNDPDDYFVNLSNLTNDAIYIFKVLTRVKGGRLSQGVAVTAIPQEKTIALPLAHAGKDQVTVVGVETMLAGNQSQYFTNSASYRWTLEDGPVRAVQFDSTDIVHPRFIPQVPGRYVFSLLITDAKGQKSIQNELSRVVVQVKLASELKQPIVRLKEKEIKVEKGQKVVMDASESIFSTTTASFQWKLLAGPIPKVAWDLIDVAKPSFITHVVGVYLFELMITDAAGHQSEPAEVTVLVSEPETYTLFKDLPDSHWSRDYFSTLKGQKIITGYEDDTVKPFQSISRVEFLKLAFAAIGLKLDENNKESIYRDVTDQNIWYFPYVMTAAKAGIIGSGDGKFHPDQSITRAEALKILLLAANLTEGNRAKLDFADVAADAWYQPYIGRAVNLALIKGFEDNTFKPNQTITRSEAAKIIVLLGQKLSAN</sequence>
<dbReference type="InterPro" id="IPR051465">
    <property type="entry name" value="Cell_Envelope_Struct_Comp"/>
</dbReference>
<dbReference type="InterPro" id="IPR035986">
    <property type="entry name" value="PKD_dom_sf"/>
</dbReference>
<feature type="domain" description="SLH" evidence="1">
    <location>
        <begin position="710"/>
        <end position="769"/>
    </location>
</feature>
<comment type="caution">
    <text evidence="2">The sequence shown here is derived from an EMBL/GenBank/DDBJ whole genome shotgun (WGS) entry which is preliminary data.</text>
</comment>
<feature type="domain" description="SLH" evidence="1">
    <location>
        <begin position="647"/>
        <end position="709"/>
    </location>
</feature>
<dbReference type="InterPro" id="IPR001119">
    <property type="entry name" value="SLH_dom"/>
</dbReference>
<dbReference type="Gene3D" id="2.130.10.10">
    <property type="entry name" value="YVTN repeat-like/Quinoprotein amine dehydrogenase"/>
    <property type="match status" value="2"/>
</dbReference>
<name>A0A1F4XN38_9BACT</name>
<dbReference type="AlphaFoldDB" id="A0A1F4XN38"/>
<organism evidence="2 3">
    <name type="scientific">Candidatus Abawacabacteria bacterium RIFCSPHIGHO2_01_FULL_46_8</name>
    <dbReference type="NCBI Taxonomy" id="1817815"/>
    <lineage>
        <taxon>Bacteria</taxon>
        <taxon>Candidatus Abawacaibacteriota</taxon>
    </lineage>
</organism>
<dbReference type="PANTHER" id="PTHR43308">
    <property type="entry name" value="OUTER MEMBRANE PROTEIN ALPHA-RELATED"/>
    <property type="match status" value="1"/>
</dbReference>
<dbReference type="Pfam" id="PF22352">
    <property type="entry name" value="K319L-like_PKD"/>
    <property type="match status" value="1"/>
</dbReference>
<evidence type="ECO:0000313" key="2">
    <source>
        <dbReference type="EMBL" id="OGC83050.1"/>
    </source>
</evidence>
<gene>
    <name evidence="2" type="ORF">A2788_01445</name>
</gene>
<evidence type="ECO:0000259" key="1">
    <source>
        <dbReference type="PROSITE" id="PS51272"/>
    </source>
</evidence>
<dbReference type="SUPFAM" id="SSF101898">
    <property type="entry name" value="NHL repeat"/>
    <property type="match status" value="1"/>
</dbReference>
<dbReference type="PANTHER" id="PTHR43308:SF5">
    <property type="entry name" value="S-LAYER PROTEIN _ PEPTIDOGLYCAN ENDO-BETA-N-ACETYLGLUCOSAMINIDASE"/>
    <property type="match status" value="1"/>
</dbReference>
<reference evidence="2 3" key="1">
    <citation type="journal article" date="2016" name="Nat. Commun.">
        <title>Thousands of microbial genomes shed light on interconnected biogeochemical processes in an aquifer system.</title>
        <authorList>
            <person name="Anantharaman K."/>
            <person name="Brown C.T."/>
            <person name="Hug L.A."/>
            <person name="Sharon I."/>
            <person name="Castelle C.J."/>
            <person name="Probst A.J."/>
            <person name="Thomas B.C."/>
            <person name="Singh A."/>
            <person name="Wilkins M.J."/>
            <person name="Karaoz U."/>
            <person name="Brodie E.L."/>
            <person name="Williams K.H."/>
            <person name="Hubbard S.S."/>
            <person name="Banfield J.F."/>
        </authorList>
    </citation>
    <scope>NUCLEOTIDE SEQUENCE [LARGE SCALE GENOMIC DNA]</scope>
</reference>
<evidence type="ECO:0000313" key="3">
    <source>
        <dbReference type="Proteomes" id="UP000177521"/>
    </source>
</evidence>
<dbReference type="Proteomes" id="UP000177521">
    <property type="component" value="Unassembled WGS sequence"/>
</dbReference>
<dbReference type="CDD" id="cd00063">
    <property type="entry name" value="FN3"/>
    <property type="match status" value="1"/>
</dbReference>
<accession>A0A1F4XN38</accession>
<dbReference type="InterPro" id="IPR011110">
    <property type="entry name" value="Reg_prop"/>
</dbReference>
<dbReference type="SUPFAM" id="SSF49265">
    <property type="entry name" value="Fibronectin type III"/>
    <property type="match status" value="1"/>
</dbReference>
<dbReference type="EMBL" id="MEWS01000001">
    <property type="protein sequence ID" value="OGC83050.1"/>
    <property type="molecule type" value="Genomic_DNA"/>
</dbReference>
<dbReference type="Pfam" id="PF00395">
    <property type="entry name" value="SLH"/>
    <property type="match status" value="3"/>
</dbReference>
<dbReference type="InterPro" id="IPR036116">
    <property type="entry name" value="FN3_sf"/>
</dbReference>
<dbReference type="InterPro" id="IPR003961">
    <property type="entry name" value="FN3_dom"/>
</dbReference>
<dbReference type="Gene3D" id="2.60.40.10">
    <property type="entry name" value="Immunoglobulins"/>
    <property type="match status" value="2"/>
</dbReference>
<dbReference type="SUPFAM" id="SSF49299">
    <property type="entry name" value="PKD domain"/>
    <property type="match status" value="1"/>
</dbReference>
<proteinExistence type="predicted"/>
<feature type="domain" description="SLH" evidence="1">
    <location>
        <begin position="770"/>
        <end position="829"/>
    </location>
</feature>
<dbReference type="InterPro" id="IPR013783">
    <property type="entry name" value="Ig-like_fold"/>
</dbReference>
<dbReference type="Pfam" id="PF07494">
    <property type="entry name" value="Reg_prop"/>
    <property type="match status" value="1"/>
</dbReference>